<reference evidence="1 2" key="3">
    <citation type="journal article" date="2022" name="Microbiol. Spectr.">
        <title>Folding features and dynamics of 3D genome architecture in plant fungal pathogens.</title>
        <authorList>
            <person name="Xia C."/>
        </authorList>
    </citation>
    <scope>NUCLEOTIDE SEQUENCE [LARGE SCALE GENOMIC DNA]</scope>
    <source>
        <strain evidence="1 2">93-210</strain>
    </source>
</reference>
<evidence type="ECO:0000313" key="2">
    <source>
        <dbReference type="Proteomes" id="UP001060170"/>
    </source>
</evidence>
<comment type="caution">
    <text evidence="1">The sequence shown here is derived from an EMBL/GenBank/DDBJ whole genome shotgun (WGS) entry which is preliminary data.</text>
</comment>
<protein>
    <submittedName>
        <fullName evidence="1">Uncharacterized protein</fullName>
    </submittedName>
</protein>
<sequence>MSRVKGKKREERQCLDEVDGGGMIDDEEMMIDDEEMMIDDEEMMIDDVGMMVDGVGAEMR</sequence>
<proteinExistence type="predicted"/>
<organism evidence="1 2">
    <name type="scientific">Puccinia striiformis f. sp. tritici</name>
    <dbReference type="NCBI Taxonomy" id="168172"/>
    <lineage>
        <taxon>Eukaryota</taxon>
        <taxon>Fungi</taxon>
        <taxon>Dikarya</taxon>
        <taxon>Basidiomycota</taxon>
        <taxon>Pucciniomycotina</taxon>
        <taxon>Pucciniomycetes</taxon>
        <taxon>Pucciniales</taxon>
        <taxon>Pucciniaceae</taxon>
        <taxon>Puccinia</taxon>
    </lineage>
</organism>
<keyword evidence="2" id="KW-1185">Reference proteome</keyword>
<evidence type="ECO:0000313" key="1">
    <source>
        <dbReference type="EMBL" id="KAI7944211.1"/>
    </source>
</evidence>
<dbReference type="Proteomes" id="UP001060170">
    <property type="component" value="Chromosome 11"/>
</dbReference>
<reference evidence="2" key="1">
    <citation type="journal article" date="2018" name="BMC Genomics">
        <title>Genomic insights into host adaptation between the wheat stripe rust pathogen (Puccinia striiformis f. sp. tritici) and the barley stripe rust pathogen (Puccinia striiformis f. sp. hordei).</title>
        <authorList>
            <person name="Xia C."/>
            <person name="Wang M."/>
            <person name="Yin C."/>
            <person name="Cornejo O.E."/>
            <person name="Hulbert S.H."/>
            <person name="Chen X."/>
        </authorList>
    </citation>
    <scope>NUCLEOTIDE SEQUENCE [LARGE SCALE GENOMIC DNA]</scope>
    <source>
        <strain evidence="2">93-210</strain>
    </source>
</reference>
<accession>A0ACC0E4C4</accession>
<reference evidence="2" key="2">
    <citation type="journal article" date="2018" name="Mol. Plant Microbe Interact.">
        <title>Genome sequence resources for the wheat stripe rust pathogen (Puccinia striiformis f. sp. tritici) and the barley stripe rust pathogen (Puccinia striiformis f. sp. hordei).</title>
        <authorList>
            <person name="Xia C."/>
            <person name="Wang M."/>
            <person name="Yin C."/>
            <person name="Cornejo O.E."/>
            <person name="Hulbert S.H."/>
            <person name="Chen X."/>
        </authorList>
    </citation>
    <scope>NUCLEOTIDE SEQUENCE [LARGE SCALE GENOMIC DNA]</scope>
    <source>
        <strain evidence="2">93-210</strain>
    </source>
</reference>
<gene>
    <name evidence="1" type="ORF">MJO28_011739</name>
</gene>
<dbReference type="EMBL" id="CM045875">
    <property type="protein sequence ID" value="KAI7944211.1"/>
    <property type="molecule type" value="Genomic_DNA"/>
</dbReference>
<name>A0ACC0E4C4_9BASI</name>